<comment type="caution">
    <text evidence="2">The sequence shown here is derived from an EMBL/GenBank/DDBJ whole genome shotgun (WGS) entry which is preliminary data.</text>
</comment>
<reference evidence="2 3" key="1">
    <citation type="submission" date="2017-11" db="EMBL/GenBank/DDBJ databases">
        <title>Draft Genome Sequence of Sporolactobacillus inulinus NBRC 111894 Isolated from Koso, a Japanese Sugar-Vegetable Fermented Beverage.</title>
        <authorList>
            <person name="Chiou T.Y."/>
            <person name="Oshima K."/>
            <person name="Suda W."/>
            <person name="Hattori M."/>
            <person name="Takahashi T."/>
        </authorList>
    </citation>
    <scope>NUCLEOTIDE SEQUENCE [LARGE SCALE GENOMIC DNA]</scope>
    <source>
        <strain evidence="2 3">NBRC111894</strain>
    </source>
</reference>
<evidence type="ECO:0000313" key="3">
    <source>
        <dbReference type="Proteomes" id="UP000319716"/>
    </source>
</evidence>
<protein>
    <submittedName>
        <fullName evidence="2">Metal transporter, ZIP family</fullName>
    </submittedName>
</protein>
<accession>A0A4Y1ZB48</accession>
<dbReference type="AlphaFoldDB" id="A0A4Y1ZB48"/>
<keyword evidence="1" id="KW-1133">Transmembrane helix</keyword>
<gene>
    <name evidence="2" type="ORF">NBRC111894_1707</name>
</gene>
<sequence>MLGTLSTLNPVFLALLAGLFTWGCTAAGAALVFFFKNLDKKWRM</sequence>
<dbReference type="EMBL" id="BEXB01000011">
    <property type="protein sequence ID" value="GAY76153.1"/>
    <property type="molecule type" value="Genomic_DNA"/>
</dbReference>
<name>A0A4Y1ZB48_9BACL</name>
<feature type="transmembrane region" description="Helical" evidence="1">
    <location>
        <begin position="12"/>
        <end position="35"/>
    </location>
</feature>
<dbReference type="Proteomes" id="UP000319716">
    <property type="component" value="Unassembled WGS sequence"/>
</dbReference>
<keyword evidence="1" id="KW-0812">Transmembrane</keyword>
<keyword evidence="1" id="KW-0472">Membrane</keyword>
<evidence type="ECO:0000256" key="1">
    <source>
        <dbReference type="SAM" id="Phobius"/>
    </source>
</evidence>
<proteinExistence type="predicted"/>
<organism evidence="2 3">
    <name type="scientific">Sporolactobacillus inulinus</name>
    <dbReference type="NCBI Taxonomy" id="2078"/>
    <lineage>
        <taxon>Bacteria</taxon>
        <taxon>Bacillati</taxon>
        <taxon>Bacillota</taxon>
        <taxon>Bacilli</taxon>
        <taxon>Bacillales</taxon>
        <taxon>Sporolactobacillaceae</taxon>
        <taxon>Sporolactobacillus</taxon>
    </lineage>
</organism>
<evidence type="ECO:0000313" key="2">
    <source>
        <dbReference type="EMBL" id="GAY76153.1"/>
    </source>
</evidence>